<accession>A0A0D3G650</accession>
<dbReference type="Gramene" id="OBART05G11940.1">
    <property type="protein sequence ID" value="OBART05G11940.1"/>
    <property type="gene ID" value="OBART05G11940"/>
</dbReference>
<sequence>MSVHKFMYENIQTVQKTNELITKHFLDLQGSWLKIHYKVAQCKLILELVRVVESYILVILDQESITLYVLDPNPLIPTYKNKPNMRYSKTLLTIADYFSIAMLVACPVSRWTEDINLSCQIIELVGLSRTSLHASLEMWSTTFVGFMNGDELRQQFVPHLVMYQQNE</sequence>
<reference evidence="1" key="1">
    <citation type="journal article" date="2009" name="Rice">
        <title>De Novo Next Generation Sequencing of Plant Genomes.</title>
        <authorList>
            <person name="Rounsley S."/>
            <person name="Marri P.R."/>
            <person name="Yu Y."/>
            <person name="He R."/>
            <person name="Sisneros N."/>
            <person name="Goicoechea J.L."/>
            <person name="Lee S.J."/>
            <person name="Angelova A."/>
            <person name="Kudrna D."/>
            <person name="Luo M."/>
            <person name="Affourtit J."/>
            <person name="Desany B."/>
            <person name="Knight J."/>
            <person name="Niazi F."/>
            <person name="Egholm M."/>
            <person name="Wing R.A."/>
        </authorList>
    </citation>
    <scope>NUCLEOTIDE SEQUENCE [LARGE SCALE GENOMIC DNA]</scope>
    <source>
        <strain evidence="1">cv. IRGC 105608</strain>
    </source>
</reference>
<dbReference type="Proteomes" id="UP000026960">
    <property type="component" value="Chromosome 5"/>
</dbReference>
<evidence type="ECO:0000313" key="1">
    <source>
        <dbReference type="EnsemblPlants" id="OBART05G11940.1"/>
    </source>
</evidence>
<organism evidence="1">
    <name type="scientific">Oryza barthii</name>
    <dbReference type="NCBI Taxonomy" id="65489"/>
    <lineage>
        <taxon>Eukaryota</taxon>
        <taxon>Viridiplantae</taxon>
        <taxon>Streptophyta</taxon>
        <taxon>Embryophyta</taxon>
        <taxon>Tracheophyta</taxon>
        <taxon>Spermatophyta</taxon>
        <taxon>Magnoliopsida</taxon>
        <taxon>Liliopsida</taxon>
        <taxon>Poales</taxon>
        <taxon>Poaceae</taxon>
        <taxon>BOP clade</taxon>
        <taxon>Oryzoideae</taxon>
        <taxon>Oryzeae</taxon>
        <taxon>Oryzinae</taxon>
        <taxon>Oryza</taxon>
    </lineage>
</organism>
<proteinExistence type="predicted"/>
<reference evidence="1" key="2">
    <citation type="submission" date="2015-03" db="UniProtKB">
        <authorList>
            <consortium name="EnsemblPlants"/>
        </authorList>
    </citation>
    <scope>IDENTIFICATION</scope>
</reference>
<name>A0A0D3G650_9ORYZ</name>
<evidence type="ECO:0000313" key="2">
    <source>
        <dbReference type="Proteomes" id="UP000026960"/>
    </source>
</evidence>
<protein>
    <submittedName>
        <fullName evidence="1">Uncharacterized protein</fullName>
    </submittedName>
</protein>
<dbReference type="AlphaFoldDB" id="A0A0D3G650"/>
<dbReference type="EnsemblPlants" id="OBART05G11940.1">
    <property type="protein sequence ID" value="OBART05G11940.1"/>
    <property type="gene ID" value="OBART05G11940"/>
</dbReference>
<dbReference type="HOGENOM" id="CLU_1597008_0_0_1"/>
<dbReference type="PaxDb" id="65489-OBART05G11940.1"/>
<keyword evidence="2" id="KW-1185">Reference proteome</keyword>